<dbReference type="InterPro" id="IPR015421">
    <property type="entry name" value="PyrdxlP-dep_Trfase_major"/>
</dbReference>
<evidence type="ECO:0000313" key="9">
    <source>
        <dbReference type="EMBL" id="KAJ1983554.1"/>
    </source>
</evidence>
<sequence length="408" mass="45172">MAHASNFTEVPLAPPDAILNLSTLYKADTFVRKVDLGVGAYRDNNGKPWVLPVVRKAETIVFEAQPEHEYLPIGGNKSFTEAASKLLLGSDSRALQDNRVVSFQTISGTGANFLGATFLHRFYPKGTKVLLSNPTWANHKNIFTSAGFEIQDYCYYNPKTLGLDLDGMLTSLRNAPSRSIVVLHACAHNPTGVDPTPEQWKEIANVMQEKNHFPFFDCAYQGFASGDLDRDAFAIRYFVERGFELSIAQSFAKNLGLYGERVGCYHVVAHSAQLAQHVQSQVARASRAIISNPPLYGARIADTVLNSPELLAEWKEHLIAMSGRIMAMRSELRDQLVQLGTPGNWDHIVNQIGMFSFTGLNSNQVEVMKNKHHIYMTSNGRISMAGLSTGNVEYVAQAIDDVVRHHST</sequence>
<evidence type="ECO:0000313" key="10">
    <source>
        <dbReference type="Proteomes" id="UP001151582"/>
    </source>
</evidence>
<dbReference type="GO" id="GO:0006532">
    <property type="term" value="P:aspartate biosynthetic process"/>
    <property type="evidence" value="ECO:0007669"/>
    <property type="project" value="TreeGrafter"/>
</dbReference>
<comment type="cofactor">
    <cofactor evidence="1">
        <name>pyridoxal 5'-phosphate</name>
        <dbReference type="ChEBI" id="CHEBI:597326"/>
    </cofactor>
</comment>
<dbReference type="Proteomes" id="UP001151582">
    <property type="component" value="Unassembled WGS sequence"/>
</dbReference>
<dbReference type="SUPFAM" id="SSF53383">
    <property type="entry name" value="PLP-dependent transferases"/>
    <property type="match status" value="1"/>
</dbReference>
<proteinExistence type="inferred from homology"/>
<keyword evidence="4 7" id="KW-0032">Aminotransferase</keyword>
<dbReference type="EMBL" id="JANBQB010000050">
    <property type="protein sequence ID" value="KAJ1983554.1"/>
    <property type="molecule type" value="Genomic_DNA"/>
</dbReference>
<accession>A0A9W8EEP8</accession>
<dbReference type="GO" id="GO:0005829">
    <property type="term" value="C:cytosol"/>
    <property type="evidence" value="ECO:0007669"/>
    <property type="project" value="TreeGrafter"/>
</dbReference>
<dbReference type="GO" id="GO:0030170">
    <property type="term" value="F:pyridoxal phosphate binding"/>
    <property type="evidence" value="ECO:0007669"/>
    <property type="project" value="InterPro"/>
</dbReference>
<name>A0A9W8EEP8_9FUNG</name>
<dbReference type="PRINTS" id="PR00799">
    <property type="entry name" value="TRANSAMINASE"/>
</dbReference>
<comment type="subunit">
    <text evidence="3 7">Homodimer.</text>
</comment>
<dbReference type="Gene3D" id="3.90.1150.10">
    <property type="entry name" value="Aspartate Aminotransferase, domain 1"/>
    <property type="match status" value="1"/>
</dbReference>
<dbReference type="PANTHER" id="PTHR11879">
    <property type="entry name" value="ASPARTATE AMINOTRANSFERASE"/>
    <property type="match status" value="1"/>
</dbReference>
<evidence type="ECO:0000256" key="4">
    <source>
        <dbReference type="ARBA" id="ARBA00022576"/>
    </source>
</evidence>
<dbReference type="FunFam" id="3.90.1150.10:FF:000001">
    <property type="entry name" value="Aspartate aminotransferase"/>
    <property type="match status" value="1"/>
</dbReference>
<gene>
    <name evidence="9" type="primary">aat2</name>
    <name evidence="9" type="ORF">H4R34_001207</name>
</gene>
<dbReference type="Pfam" id="PF00155">
    <property type="entry name" value="Aminotran_1_2"/>
    <property type="match status" value="1"/>
</dbReference>
<dbReference type="InterPro" id="IPR004839">
    <property type="entry name" value="Aminotransferase_I/II_large"/>
</dbReference>
<evidence type="ECO:0000256" key="7">
    <source>
        <dbReference type="RuleBase" id="RU000480"/>
    </source>
</evidence>
<protein>
    <recommendedName>
        <fullName evidence="7">Aspartate aminotransferase</fullName>
        <ecNumber evidence="7">2.6.1.1</ecNumber>
    </recommendedName>
</protein>
<dbReference type="FunFam" id="3.40.640.10:FF:000064">
    <property type="entry name" value="Aspartate aminotransferase"/>
    <property type="match status" value="1"/>
</dbReference>
<dbReference type="NCBIfam" id="NF006719">
    <property type="entry name" value="PRK09257.1"/>
    <property type="match status" value="1"/>
</dbReference>
<dbReference type="AlphaFoldDB" id="A0A9W8EEP8"/>
<keyword evidence="10" id="KW-1185">Reference proteome</keyword>
<evidence type="ECO:0000256" key="2">
    <source>
        <dbReference type="ARBA" id="ARBA00007441"/>
    </source>
</evidence>
<comment type="similarity">
    <text evidence="2">Belongs to the class-I pyridoxal-phosphate-dependent aminotransferase family.</text>
</comment>
<feature type="domain" description="Aminotransferase class I/classII large" evidence="8">
    <location>
        <begin position="33"/>
        <end position="399"/>
    </location>
</feature>
<dbReference type="InterPro" id="IPR015422">
    <property type="entry name" value="PyrdxlP-dep_Trfase_small"/>
</dbReference>
<evidence type="ECO:0000256" key="3">
    <source>
        <dbReference type="ARBA" id="ARBA00011738"/>
    </source>
</evidence>
<comment type="catalytic activity">
    <reaction evidence="7">
        <text>L-aspartate + 2-oxoglutarate = oxaloacetate + L-glutamate</text>
        <dbReference type="Rhea" id="RHEA:21824"/>
        <dbReference type="ChEBI" id="CHEBI:16452"/>
        <dbReference type="ChEBI" id="CHEBI:16810"/>
        <dbReference type="ChEBI" id="CHEBI:29985"/>
        <dbReference type="ChEBI" id="CHEBI:29991"/>
        <dbReference type="EC" id="2.6.1.1"/>
    </reaction>
</comment>
<evidence type="ECO:0000256" key="1">
    <source>
        <dbReference type="ARBA" id="ARBA00001933"/>
    </source>
</evidence>
<dbReference type="CDD" id="cd00609">
    <property type="entry name" value="AAT_like"/>
    <property type="match status" value="1"/>
</dbReference>
<dbReference type="InterPro" id="IPR000796">
    <property type="entry name" value="Asp_trans"/>
</dbReference>
<dbReference type="OrthoDB" id="6752799at2759"/>
<comment type="caution">
    <text evidence="9">The sequence shown here is derived from an EMBL/GenBank/DDBJ whole genome shotgun (WGS) entry which is preliminary data.</text>
</comment>
<keyword evidence="6" id="KW-0663">Pyridoxal phosphate</keyword>
<reference evidence="9" key="1">
    <citation type="submission" date="2022-07" db="EMBL/GenBank/DDBJ databases">
        <title>Phylogenomic reconstructions and comparative analyses of Kickxellomycotina fungi.</title>
        <authorList>
            <person name="Reynolds N.K."/>
            <person name="Stajich J.E."/>
            <person name="Barry K."/>
            <person name="Grigoriev I.V."/>
            <person name="Crous P."/>
            <person name="Smith M.E."/>
        </authorList>
    </citation>
    <scope>NUCLEOTIDE SEQUENCE</scope>
    <source>
        <strain evidence="9">RSA 567</strain>
    </source>
</reference>
<keyword evidence="5 7" id="KW-0808">Transferase</keyword>
<dbReference type="Gene3D" id="3.40.640.10">
    <property type="entry name" value="Type I PLP-dependent aspartate aminotransferase-like (Major domain)"/>
    <property type="match status" value="1"/>
</dbReference>
<evidence type="ECO:0000256" key="5">
    <source>
        <dbReference type="ARBA" id="ARBA00022679"/>
    </source>
</evidence>
<evidence type="ECO:0000259" key="8">
    <source>
        <dbReference type="Pfam" id="PF00155"/>
    </source>
</evidence>
<comment type="miscellaneous">
    <text evidence="7">In eukaryotes there are cytoplasmic, mitochondrial and chloroplastic isozymes.</text>
</comment>
<dbReference type="PROSITE" id="PS00105">
    <property type="entry name" value="AA_TRANSFER_CLASS_1"/>
    <property type="match status" value="1"/>
</dbReference>
<dbReference type="GO" id="GO:0004069">
    <property type="term" value="F:L-aspartate:2-oxoglutarate aminotransferase activity"/>
    <property type="evidence" value="ECO:0007669"/>
    <property type="project" value="UniProtKB-EC"/>
</dbReference>
<organism evidence="9 10">
    <name type="scientific">Dimargaris verticillata</name>
    <dbReference type="NCBI Taxonomy" id="2761393"/>
    <lineage>
        <taxon>Eukaryota</taxon>
        <taxon>Fungi</taxon>
        <taxon>Fungi incertae sedis</taxon>
        <taxon>Zoopagomycota</taxon>
        <taxon>Kickxellomycotina</taxon>
        <taxon>Dimargaritomycetes</taxon>
        <taxon>Dimargaritales</taxon>
        <taxon>Dimargaritaceae</taxon>
        <taxon>Dimargaris</taxon>
    </lineage>
</organism>
<evidence type="ECO:0000256" key="6">
    <source>
        <dbReference type="ARBA" id="ARBA00022898"/>
    </source>
</evidence>
<dbReference type="PANTHER" id="PTHR11879:SF55">
    <property type="entry name" value="GLUTAMATE OXALOACETATE TRANSAMINASE 1, ISOFORM B"/>
    <property type="match status" value="1"/>
</dbReference>
<dbReference type="InterPro" id="IPR004838">
    <property type="entry name" value="NHTrfase_class1_PyrdxlP-BS"/>
</dbReference>
<dbReference type="EC" id="2.6.1.1" evidence="7"/>
<dbReference type="InterPro" id="IPR015424">
    <property type="entry name" value="PyrdxlP-dep_Trfase"/>
</dbReference>